<dbReference type="Gene3D" id="3.90.550.10">
    <property type="entry name" value="Spore Coat Polysaccharide Biosynthesis Protein SpsA, Chain A"/>
    <property type="match status" value="1"/>
</dbReference>
<dbReference type="EMBL" id="QGMY01000010">
    <property type="protein sequence ID" value="PWR70680.1"/>
    <property type="molecule type" value="Genomic_DNA"/>
</dbReference>
<evidence type="ECO:0000313" key="4">
    <source>
        <dbReference type="Proteomes" id="UP000245657"/>
    </source>
</evidence>
<dbReference type="InterPro" id="IPR050256">
    <property type="entry name" value="Glycosyltransferase_2"/>
</dbReference>
<evidence type="ECO:0000313" key="3">
    <source>
        <dbReference type="EMBL" id="PWR70680.1"/>
    </source>
</evidence>
<keyword evidence="1" id="KW-0472">Membrane</keyword>
<feature type="transmembrane region" description="Helical" evidence="1">
    <location>
        <begin position="260"/>
        <end position="286"/>
    </location>
</feature>
<protein>
    <submittedName>
        <fullName evidence="3">Glycosyltransferase family 2 protein</fullName>
    </submittedName>
</protein>
<keyword evidence="4" id="KW-1185">Reference proteome</keyword>
<dbReference type="RefSeq" id="WP_109969552.1">
    <property type="nucleotide sequence ID" value="NZ_CP176093.1"/>
</dbReference>
<accession>A0A2V2MWS0</accession>
<organism evidence="3 4">
    <name type="scientific">Methanospirillum lacunae</name>
    <dbReference type="NCBI Taxonomy" id="668570"/>
    <lineage>
        <taxon>Archaea</taxon>
        <taxon>Methanobacteriati</taxon>
        <taxon>Methanobacteriota</taxon>
        <taxon>Stenosarchaea group</taxon>
        <taxon>Methanomicrobia</taxon>
        <taxon>Methanomicrobiales</taxon>
        <taxon>Methanospirillaceae</taxon>
        <taxon>Methanospirillum</taxon>
    </lineage>
</organism>
<dbReference type="SUPFAM" id="SSF53448">
    <property type="entry name" value="Nucleotide-diphospho-sugar transferases"/>
    <property type="match status" value="1"/>
</dbReference>
<reference evidence="3 4" key="1">
    <citation type="submission" date="2018-05" db="EMBL/GenBank/DDBJ databases">
        <title>Draft genome of Methanospirillum lacunae Ki8-1.</title>
        <authorList>
            <person name="Dueholm M.S."/>
            <person name="Nielsen P.H."/>
            <person name="Bakmann L.F."/>
            <person name="Otzen D.E."/>
        </authorList>
    </citation>
    <scope>NUCLEOTIDE SEQUENCE [LARGE SCALE GENOMIC DNA]</scope>
    <source>
        <strain evidence="3 4">Ki8-1</strain>
    </source>
</reference>
<evidence type="ECO:0000259" key="2">
    <source>
        <dbReference type="Pfam" id="PF00535"/>
    </source>
</evidence>
<dbReference type="PANTHER" id="PTHR48090:SF7">
    <property type="entry name" value="RFBJ PROTEIN"/>
    <property type="match status" value="1"/>
</dbReference>
<comment type="caution">
    <text evidence="3">The sequence shown here is derived from an EMBL/GenBank/DDBJ whole genome shotgun (WGS) entry which is preliminary data.</text>
</comment>
<name>A0A2V2MWS0_9EURY</name>
<dbReference type="PANTHER" id="PTHR48090">
    <property type="entry name" value="UNDECAPRENYL-PHOSPHATE 4-DEOXY-4-FORMAMIDO-L-ARABINOSE TRANSFERASE-RELATED"/>
    <property type="match status" value="1"/>
</dbReference>
<feature type="transmembrane region" description="Helical" evidence="1">
    <location>
        <begin position="228"/>
        <end position="248"/>
    </location>
</feature>
<dbReference type="Proteomes" id="UP000245657">
    <property type="component" value="Unassembled WGS sequence"/>
</dbReference>
<proteinExistence type="predicted"/>
<keyword evidence="3" id="KW-0808">Transferase</keyword>
<evidence type="ECO:0000256" key="1">
    <source>
        <dbReference type="SAM" id="Phobius"/>
    </source>
</evidence>
<dbReference type="CDD" id="cd04179">
    <property type="entry name" value="DPM_DPG-synthase_like"/>
    <property type="match status" value="1"/>
</dbReference>
<keyword evidence="1" id="KW-0812">Transmembrane</keyword>
<dbReference type="GeneID" id="97548385"/>
<sequence length="298" mass="33558">MKITLVVPAYNEEQAIGPVIEEYYPYVDEILVVDDGSSDKTYEIACSYSDEKVFVNRHEQNQGKVGALMTGVKNATGDIIVFTDADCTYPARYIPAFVEELNKGADLVLGSRVIQSENIPLFNRVGNTIFSTLATYISGKEIVDGQTGMRAFKKSMFDSLHVQAKGLEFETKMTVRAAKLGYIIVEIPIEYRERVGVSKLHPVRDGYRMFRALISIAWNETSPLAKMISVPGILFIGIGMVFGIYSIYERVSHYYLTHEFYPLISGFLILFGLQLSSIGLIIDYLAKKLDRIEERLKK</sequence>
<dbReference type="InterPro" id="IPR029044">
    <property type="entry name" value="Nucleotide-diphossugar_trans"/>
</dbReference>
<dbReference type="Pfam" id="PF00535">
    <property type="entry name" value="Glycos_transf_2"/>
    <property type="match status" value="1"/>
</dbReference>
<dbReference type="InterPro" id="IPR001173">
    <property type="entry name" value="Glyco_trans_2-like"/>
</dbReference>
<keyword evidence="1" id="KW-1133">Transmembrane helix</keyword>
<gene>
    <name evidence="3" type="ORF">DK846_13805</name>
</gene>
<feature type="domain" description="Glycosyltransferase 2-like" evidence="2">
    <location>
        <begin position="5"/>
        <end position="158"/>
    </location>
</feature>
<dbReference type="GO" id="GO:0016740">
    <property type="term" value="F:transferase activity"/>
    <property type="evidence" value="ECO:0007669"/>
    <property type="project" value="UniProtKB-KW"/>
</dbReference>
<dbReference type="AlphaFoldDB" id="A0A2V2MWS0"/>
<dbReference type="OrthoDB" id="11098at2157"/>